<dbReference type="OrthoDB" id="2375554at2"/>
<reference evidence="2 3" key="1">
    <citation type="submission" date="2016-10" db="EMBL/GenBank/DDBJ databases">
        <authorList>
            <person name="de Groot N.N."/>
        </authorList>
    </citation>
    <scope>NUCLEOTIDE SEQUENCE [LARGE SCALE GENOMIC DNA]</scope>
    <source>
        <strain evidence="2 3">IBRC-M 10780</strain>
    </source>
</reference>
<proteinExistence type="predicted"/>
<dbReference type="NCBIfam" id="TIGR02896">
    <property type="entry name" value="spore_III_AF"/>
    <property type="match status" value="1"/>
</dbReference>
<accession>A0A1H9ZMJ3</accession>
<feature type="transmembrane region" description="Helical" evidence="1">
    <location>
        <begin position="6"/>
        <end position="25"/>
    </location>
</feature>
<keyword evidence="3" id="KW-1185">Reference proteome</keyword>
<dbReference type="Pfam" id="PF09581">
    <property type="entry name" value="Spore_III_AF"/>
    <property type="match status" value="1"/>
</dbReference>
<evidence type="ECO:0000256" key="1">
    <source>
        <dbReference type="SAM" id="Phobius"/>
    </source>
</evidence>
<protein>
    <submittedName>
        <fullName evidence="2">Stage III sporulation protein AF</fullName>
    </submittedName>
</protein>
<evidence type="ECO:0000313" key="3">
    <source>
        <dbReference type="Proteomes" id="UP000198618"/>
    </source>
</evidence>
<organism evidence="2 3">
    <name type="scientific">Oceanobacillus limi</name>
    <dbReference type="NCBI Taxonomy" id="930131"/>
    <lineage>
        <taxon>Bacteria</taxon>
        <taxon>Bacillati</taxon>
        <taxon>Bacillota</taxon>
        <taxon>Bacilli</taxon>
        <taxon>Bacillales</taxon>
        <taxon>Bacillaceae</taxon>
        <taxon>Oceanobacillus</taxon>
    </lineage>
</organism>
<keyword evidence="1" id="KW-0812">Transmembrane</keyword>
<dbReference type="AlphaFoldDB" id="A0A1H9ZMJ3"/>
<keyword evidence="1" id="KW-1133">Transmembrane helix</keyword>
<dbReference type="RefSeq" id="WP_090867098.1">
    <property type="nucleotide sequence ID" value="NZ_FOHE01000002.1"/>
</dbReference>
<dbReference type="EMBL" id="FOHE01000002">
    <property type="protein sequence ID" value="SES82876.1"/>
    <property type="molecule type" value="Genomic_DNA"/>
</dbReference>
<keyword evidence="1" id="KW-0472">Membrane</keyword>
<dbReference type="Proteomes" id="UP000198618">
    <property type="component" value="Unassembled WGS sequence"/>
</dbReference>
<name>A0A1H9ZMJ3_9BACI</name>
<dbReference type="STRING" id="930131.SAMN05216389_102361"/>
<gene>
    <name evidence="2" type="ORF">SAMN05216389_102361</name>
</gene>
<dbReference type="InterPro" id="IPR014245">
    <property type="entry name" value="Spore_III_AF"/>
</dbReference>
<evidence type="ECO:0000313" key="2">
    <source>
        <dbReference type="EMBL" id="SES82876.1"/>
    </source>
</evidence>
<sequence>MDLLIQWVTQIIIFIILATIIDLLIPATSMKKYIKFVVGLILILIFLKPFFSLFNIDLQHAFDTPIESIFESDYEESDIENLIDLQKSEIESSQNAYISEQMAVQFIDLANPPLKEEYQLEISTMDFTFQAESNYSFENLEEVIVYIQESEAGEGTVNAVDDVVINTEDPVVNENNADLEGVKQFLTEVWELDDKKLSLNWEGGSS</sequence>
<feature type="transmembrane region" description="Helical" evidence="1">
    <location>
        <begin position="37"/>
        <end position="56"/>
    </location>
</feature>